<dbReference type="InterPro" id="IPR007438">
    <property type="entry name" value="DUF488"/>
</dbReference>
<evidence type="ECO:0000313" key="1">
    <source>
        <dbReference type="EMBL" id="MBR7825014.1"/>
    </source>
</evidence>
<comment type="caution">
    <text evidence="1">The sequence shown here is derived from an EMBL/GenBank/DDBJ whole genome shotgun (WGS) entry which is preliminary data.</text>
</comment>
<dbReference type="AlphaFoldDB" id="A0A941IFG4"/>
<accession>A0A941IFG4</accession>
<organism evidence="1 2">
    <name type="scientific">Actinospica acidithermotolerans</name>
    <dbReference type="NCBI Taxonomy" id="2828514"/>
    <lineage>
        <taxon>Bacteria</taxon>
        <taxon>Bacillati</taxon>
        <taxon>Actinomycetota</taxon>
        <taxon>Actinomycetes</taxon>
        <taxon>Catenulisporales</taxon>
        <taxon>Actinospicaceae</taxon>
        <taxon>Actinospica</taxon>
    </lineage>
</organism>
<name>A0A941IFG4_9ACTN</name>
<dbReference type="PANTHER" id="PTHR39337">
    <property type="entry name" value="BLR5642 PROTEIN"/>
    <property type="match status" value="1"/>
</dbReference>
<dbReference type="InterPro" id="IPR014519">
    <property type="entry name" value="UCP024492"/>
</dbReference>
<gene>
    <name evidence="1" type="ORF">KDK95_01760</name>
</gene>
<dbReference type="EMBL" id="JAGSOH010000003">
    <property type="protein sequence ID" value="MBR7825014.1"/>
    <property type="molecule type" value="Genomic_DNA"/>
</dbReference>
<sequence length="175" mass="19614">MNDRIWTIGHSTREFEEVVAMLREHDVECLVDVRSFPSSRKFPQWNKAAIIAALPSDLEYRWLADLGGRRHTPVGVSSPNGAWRVKAFRDYADYMATEGFGKGLNELLDVARHSRSAIMCSEAVPWRCHRRLITDALIVEGAQVVDIISPTDARTAVLNPTAVLDDGVLTYPPRP</sequence>
<dbReference type="PIRSF" id="PIRSF024492">
    <property type="entry name" value="UCP024492"/>
    <property type="match status" value="1"/>
</dbReference>
<dbReference type="Pfam" id="PF04343">
    <property type="entry name" value="DUF488"/>
    <property type="match status" value="1"/>
</dbReference>
<dbReference type="RefSeq" id="WP_212516176.1">
    <property type="nucleotide sequence ID" value="NZ_JAGSOH010000003.1"/>
</dbReference>
<evidence type="ECO:0000313" key="2">
    <source>
        <dbReference type="Proteomes" id="UP000676325"/>
    </source>
</evidence>
<reference evidence="1" key="1">
    <citation type="submission" date="2021-04" db="EMBL/GenBank/DDBJ databases">
        <title>Genome based classification of Actinospica acidithermotolerans sp. nov., an actinobacterium isolated from an Indonesian hot spring.</title>
        <authorList>
            <person name="Kusuma A.B."/>
            <person name="Putra K.E."/>
            <person name="Nafisah S."/>
            <person name="Loh J."/>
            <person name="Nouioui I."/>
            <person name="Goodfellow M."/>
        </authorList>
    </citation>
    <scope>NUCLEOTIDE SEQUENCE</scope>
    <source>
        <strain evidence="1">MGRD01-02</strain>
    </source>
</reference>
<keyword evidence="2" id="KW-1185">Reference proteome</keyword>
<dbReference type="PANTHER" id="PTHR39337:SF1">
    <property type="entry name" value="BLR5642 PROTEIN"/>
    <property type="match status" value="1"/>
</dbReference>
<proteinExistence type="predicted"/>
<protein>
    <submittedName>
        <fullName evidence="1">DUF488 domain-containing protein</fullName>
    </submittedName>
</protein>
<dbReference type="Proteomes" id="UP000676325">
    <property type="component" value="Unassembled WGS sequence"/>
</dbReference>